<dbReference type="PANTHER" id="PTHR11960:SF66">
    <property type="entry name" value="EUKARYOTIC TRANSLATION INITIATION FACTOR 4E TYPE 3"/>
    <property type="match status" value="1"/>
</dbReference>
<keyword evidence="3 5" id="KW-0694">RNA-binding</keyword>
<dbReference type="InterPro" id="IPR001040">
    <property type="entry name" value="TIF_eIF_4E"/>
</dbReference>
<evidence type="ECO:0000313" key="8">
    <source>
        <dbReference type="Proteomes" id="UP000024837"/>
    </source>
</evidence>
<dbReference type="GO" id="GO:0006417">
    <property type="term" value="P:regulation of translation"/>
    <property type="evidence" value="ECO:0007669"/>
    <property type="project" value="UniProtKB-KW"/>
</dbReference>
<dbReference type="EMBL" id="KI966372">
    <property type="protein sequence ID" value="EWC48554.1"/>
    <property type="molecule type" value="Genomic_DNA"/>
</dbReference>
<feature type="region of interest" description="Disordered" evidence="6">
    <location>
        <begin position="182"/>
        <end position="202"/>
    </location>
</feature>
<dbReference type="InterPro" id="IPR023398">
    <property type="entry name" value="TIF_eIF4e-like"/>
</dbReference>
<evidence type="ECO:0000256" key="1">
    <source>
        <dbReference type="ARBA" id="ARBA00022540"/>
    </source>
</evidence>
<protein>
    <submittedName>
        <fullName evidence="7">Uncharacterized protein</fullName>
    </submittedName>
</protein>
<dbReference type="GO" id="GO:0003743">
    <property type="term" value="F:translation initiation factor activity"/>
    <property type="evidence" value="ECO:0007669"/>
    <property type="project" value="UniProtKB-KW"/>
</dbReference>
<gene>
    <name evidence="7" type="ORF">DRE_01776</name>
</gene>
<feature type="region of interest" description="Disordered" evidence="6">
    <location>
        <begin position="1"/>
        <end position="55"/>
    </location>
</feature>
<reference evidence="7 8" key="1">
    <citation type="submission" date="2013-05" db="EMBL/GenBank/DDBJ databases">
        <title>Drechslerella stenobrocha genome reveals carnivorous origination and mechanical trapping mechanism of predatory fungi.</title>
        <authorList>
            <person name="Liu X."/>
            <person name="Zhang W."/>
            <person name="Liu K."/>
        </authorList>
    </citation>
    <scope>NUCLEOTIDE SEQUENCE [LARGE SCALE GENOMIC DNA]</scope>
    <source>
        <strain evidence="7 8">248</strain>
    </source>
</reference>
<keyword evidence="8" id="KW-1185">Reference proteome</keyword>
<name>W7HYH7_9PEZI</name>
<dbReference type="Proteomes" id="UP000024837">
    <property type="component" value="Unassembled WGS sequence"/>
</dbReference>
<proteinExistence type="inferred from homology"/>
<evidence type="ECO:0000256" key="4">
    <source>
        <dbReference type="ARBA" id="ARBA00022917"/>
    </source>
</evidence>
<keyword evidence="1 5" id="KW-0396">Initiation factor</keyword>
<keyword evidence="4 5" id="KW-0648">Protein biosynthesis</keyword>
<dbReference type="PANTHER" id="PTHR11960">
    <property type="entry name" value="EUKARYOTIC TRANSLATION INITIATION FACTOR 4E RELATED"/>
    <property type="match status" value="1"/>
</dbReference>
<dbReference type="GO" id="GO:0000340">
    <property type="term" value="F:RNA 7-methylguanosine cap binding"/>
    <property type="evidence" value="ECO:0007669"/>
    <property type="project" value="TreeGrafter"/>
</dbReference>
<dbReference type="OrthoDB" id="17977at2759"/>
<dbReference type="AlphaFoldDB" id="W7HYH7"/>
<keyword evidence="2" id="KW-0810">Translation regulation</keyword>
<evidence type="ECO:0000256" key="5">
    <source>
        <dbReference type="RuleBase" id="RU004374"/>
    </source>
</evidence>
<comment type="similarity">
    <text evidence="5">Belongs to the eukaryotic initiation factor 4E family.</text>
</comment>
<sequence>MATTTSSVPSVHVNGAKSHSASALPSDASPSGASPTSATSDSPTGESPVIEPMGVRIRPQEVVRMAARRRPLALPLRHEWTFWHDKHQANRVSSPATVAGCGEYESQLKEMRGISTIQEFWQVYNNIPFRSLALRDSILMFKKNVKPVWEDPRNNNGGAWTFRILKSSNNTTITGHNHTGMGHSHTGTGHNHTGTGPNHTGIGNHRTIDAIGVWKEILAMAIGEELQEVVEKGDDICGISMSVRFNAHLIHIWNRDGSNQKSIDAICERVLSNLSEDLKPLVQKSYYKKHSEHKEFRPLGDTNAGCSKET</sequence>
<dbReference type="GO" id="GO:0016281">
    <property type="term" value="C:eukaryotic translation initiation factor 4F complex"/>
    <property type="evidence" value="ECO:0007669"/>
    <property type="project" value="TreeGrafter"/>
</dbReference>
<feature type="compositionally biased region" description="Low complexity" evidence="6">
    <location>
        <begin position="20"/>
        <end position="45"/>
    </location>
</feature>
<evidence type="ECO:0000313" key="7">
    <source>
        <dbReference type="EMBL" id="EWC48554.1"/>
    </source>
</evidence>
<evidence type="ECO:0000256" key="6">
    <source>
        <dbReference type="SAM" id="MobiDB-lite"/>
    </source>
</evidence>
<evidence type="ECO:0000256" key="3">
    <source>
        <dbReference type="ARBA" id="ARBA00022884"/>
    </source>
</evidence>
<dbReference type="Gene3D" id="3.30.760.10">
    <property type="entry name" value="RNA Cap, Translation Initiation Factor Eif4e"/>
    <property type="match status" value="1"/>
</dbReference>
<organism evidence="7 8">
    <name type="scientific">Drechslerella stenobrocha 248</name>
    <dbReference type="NCBI Taxonomy" id="1043628"/>
    <lineage>
        <taxon>Eukaryota</taxon>
        <taxon>Fungi</taxon>
        <taxon>Dikarya</taxon>
        <taxon>Ascomycota</taxon>
        <taxon>Pezizomycotina</taxon>
        <taxon>Orbiliomycetes</taxon>
        <taxon>Orbiliales</taxon>
        <taxon>Orbiliaceae</taxon>
        <taxon>Drechslerella</taxon>
    </lineage>
</organism>
<dbReference type="HOGENOM" id="CLU_043552_5_0_1"/>
<evidence type="ECO:0000256" key="2">
    <source>
        <dbReference type="ARBA" id="ARBA00022845"/>
    </source>
</evidence>
<dbReference type="SUPFAM" id="SSF55418">
    <property type="entry name" value="eIF4e-like"/>
    <property type="match status" value="1"/>
</dbReference>
<dbReference type="Pfam" id="PF01652">
    <property type="entry name" value="IF4E"/>
    <property type="match status" value="2"/>
</dbReference>
<accession>W7HYH7</accession>